<name>A0A1H9NEX5_9PSEU</name>
<protein>
    <submittedName>
        <fullName evidence="1">Uncharacterized protein</fullName>
    </submittedName>
</protein>
<proteinExistence type="predicted"/>
<dbReference type="EMBL" id="FOFR01000010">
    <property type="protein sequence ID" value="SER34235.1"/>
    <property type="molecule type" value="Genomic_DNA"/>
</dbReference>
<keyword evidence="2" id="KW-1185">Reference proteome</keyword>
<evidence type="ECO:0000313" key="2">
    <source>
        <dbReference type="Proteomes" id="UP000199352"/>
    </source>
</evidence>
<dbReference type="Proteomes" id="UP000199352">
    <property type="component" value="Unassembled WGS sequence"/>
</dbReference>
<dbReference type="AlphaFoldDB" id="A0A1H9NEX5"/>
<reference evidence="2" key="1">
    <citation type="submission" date="2016-10" db="EMBL/GenBank/DDBJ databases">
        <authorList>
            <person name="Varghese N."/>
            <person name="Submissions S."/>
        </authorList>
    </citation>
    <scope>NUCLEOTIDE SEQUENCE [LARGE SCALE GENOMIC DNA]</scope>
    <source>
        <strain evidence="2">CGMCC 4.3525</strain>
    </source>
</reference>
<organism evidence="1 2">
    <name type="scientific">Lentzea xinjiangensis</name>
    <dbReference type="NCBI Taxonomy" id="402600"/>
    <lineage>
        <taxon>Bacteria</taxon>
        <taxon>Bacillati</taxon>
        <taxon>Actinomycetota</taxon>
        <taxon>Actinomycetes</taxon>
        <taxon>Pseudonocardiales</taxon>
        <taxon>Pseudonocardiaceae</taxon>
        <taxon>Lentzea</taxon>
    </lineage>
</organism>
<accession>A0A1H9NEX5</accession>
<evidence type="ECO:0000313" key="1">
    <source>
        <dbReference type="EMBL" id="SER34235.1"/>
    </source>
</evidence>
<dbReference type="STRING" id="402600.SAMN05216188_110162"/>
<sequence>MSTRREDSKPNPAAGFTAAICGACSDGEHDLELLREAVRRSTHGMLMRIDCPLGTMYCHGRKASASAGPVILVQPCTISRSPLGSAVIVGPVRTADDLAAVASWLGTTPIDGSGLPPRLRMIQHSRQQSIRN</sequence>
<gene>
    <name evidence="1" type="ORF">SAMN05216188_110162</name>
</gene>